<evidence type="ECO:0000313" key="3">
    <source>
        <dbReference type="Proteomes" id="UP000000268"/>
    </source>
</evidence>
<name>B0CC61_ACAM1</name>
<dbReference type="HOGENOM" id="CLU_1976662_0_0_3"/>
<feature type="compositionally biased region" description="Basic residues" evidence="1">
    <location>
        <begin position="94"/>
        <end position="109"/>
    </location>
</feature>
<evidence type="ECO:0000256" key="1">
    <source>
        <dbReference type="SAM" id="MobiDB-lite"/>
    </source>
</evidence>
<proteinExistence type="predicted"/>
<dbReference type="AlphaFoldDB" id="B0CC61"/>
<feature type="region of interest" description="Disordered" evidence="1">
    <location>
        <begin position="76"/>
        <end position="126"/>
    </location>
</feature>
<keyword evidence="3" id="KW-1185">Reference proteome</keyword>
<protein>
    <submittedName>
        <fullName evidence="2">Uncharacterized protein</fullName>
    </submittedName>
</protein>
<evidence type="ECO:0000313" key="2">
    <source>
        <dbReference type="EMBL" id="ABW25603.1"/>
    </source>
</evidence>
<reference evidence="2 3" key="1">
    <citation type="journal article" date="2008" name="Proc. Natl. Acad. Sci. U.S.A.">
        <title>Niche adaptation and genome expansion in the chlorophyll d-producing cyanobacterium Acaryochloris marina.</title>
        <authorList>
            <person name="Swingley W.D."/>
            <person name="Chen M."/>
            <person name="Cheung P.C."/>
            <person name="Conrad A.L."/>
            <person name="Dejesa L.C."/>
            <person name="Hao J."/>
            <person name="Honchak B.M."/>
            <person name="Karbach L.E."/>
            <person name="Kurdoglu A."/>
            <person name="Lahiri S."/>
            <person name="Mastrian S.D."/>
            <person name="Miyashita H."/>
            <person name="Page L."/>
            <person name="Ramakrishna P."/>
            <person name="Satoh S."/>
            <person name="Sattley W.M."/>
            <person name="Shimada Y."/>
            <person name="Taylor H.L."/>
            <person name="Tomo T."/>
            <person name="Tsuchiya T."/>
            <person name="Wang Z.T."/>
            <person name="Raymond J."/>
            <person name="Mimuro M."/>
            <person name="Blankenship R.E."/>
            <person name="Touchman J.W."/>
        </authorList>
    </citation>
    <scope>NUCLEOTIDE SEQUENCE [LARGE SCALE GENOMIC DNA]</scope>
    <source>
        <strain evidence="3">MBIC 11017</strain>
    </source>
</reference>
<organism evidence="2 3">
    <name type="scientific">Acaryochloris marina (strain MBIC 11017)</name>
    <dbReference type="NCBI Taxonomy" id="329726"/>
    <lineage>
        <taxon>Bacteria</taxon>
        <taxon>Bacillati</taxon>
        <taxon>Cyanobacteriota</taxon>
        <taxon>Cyanophyceae</taxon>
        <taxon>Acaryochloridales</taxon>
        <taxon>Acaryochloridaceae</taxon>
        <taxon>Acaryochloris</taxon>
    </lineage>
</organism>
<feature type="compositionally biased region" description="Polar residues" evidence="1">
    <location>
        <begin position="110"/>
        <end position="120"/>
    </location>
</feature>
<gene>
    <name evidence="2" type="ordered locus">AM1_0553</name>
</gene>
<dbReference type="EMBL" id="CP000828">
    <property type="protein sequence ID" value="ABW25603.1"/>
    <property type="molecule type" value="Genomic_DNA"/>
</dbReference>
<sequence>MSALTKDLKAAQTKETSLQKKVAQLEAQLAEQKTALTALQKSNNQIDAIKGKLEQTTQDAVRLAKENARLQKELTEQQTIATPRKTQKSSALATRKKSTNTKSIFHRPVRSNQAPPNRSFDTWCYD</sequence>
<dbReference type="Proteomes" id="UP000000268">
    <property type="component" value="Chromosome"/>
</dbReference>
<accession>B0CC61</accession>
<dbReference type="KEGG" id="amr:AM1_0553"/>